<evidence type="ECO:0000259" key="1">
    <source>
        <dbReference type="Pfam" id="PF10544"/>
    </source>
</evidence>
<sequence length="201" mass="23228">MSNNWIYVGADTDDHQWSKVGKTTLGLHTRHTSSQRPGYFIFTAYNIINGDVHKIESDLLNHLENMQDIERQNHFSTGSKSECFRLNPIEMSELVECFIEQRYPSSVYYDNLTNSLSRFQCIDSVYRLFVPNLVPTLDLSGWDTQPQATPPSSLNLTSDRYFSGNQVETVIDLGDGMFLDLESGMEFYRDDDGNVEWKEWK</sequence>
<proteinExistence type="predicted"/>
<dbReference type="HOGENOM" id="CLU_1358710_0_0_6"/>
<dbReference type="EMBL" id="ABWL02000002">
    <property type="protein sequence ID" value="EFE10273.1"/>
    <property type="molecule type" value="Genomic_DNA"/>
</dbReference>
<feature type="domain" description="Bacteriophage T5 Orf172 DNA-binding" evidence="1">
    <location>
        <begin position="5"/>
        <end position="97"/>
    </location>
</feature>
<dbReference type="InterPro" id="IPR018306">
    <property type="entry name" value="Phage_T5_Orf172_DNA-bd"/>
</dbReference>
<dbReference type="AlphaFoldDB" id="D4B8A1"/>
<accession>D4B8A1</accession>
<evidence type="ECO:0000313" key="2">
    <source>
        <dbReference type="EMBL" id="EFE10273.1"/>
    </source>
</evidence>
<comment type="caution">
    <text evidence="2">The sequence shown here is derived from an EMBL/GenBank/DDBJ whole genome shotgun (WGS) entry which is preliminary data.</text>
</comment>
<dbReference type="RefSeq" id="WP_006683889.1">
    <property type="nucleotide sequence ID" value="NZ_GG730299.1"/>
</dbReference>
<protein>
    <recommendedName>
        <fullName evidence="1">Bacteriophage T5 Orf172 DNA-binding domain-containing protein</fullName>
    </recommendedName>
</protein>
<evidence type="ECO:0000313" key="3">
    <source>
        <dbReference type="Proteomes" id="UP000003880"/>
    </source>
</evidence>
<gene>
    <name evidence="2" type="ORF">CIT292_06441</name>
</gene>
<dbReference type="Proteomes" id="UP000003880">
    <property type="component" value="Unassembled WGS sequence"/>
</dbReference>
<name>D4B8A1_9ENTR</name>
<dbReference type="Pfam" id="PF10544">
    <property type="entry name" value="T5orf172"/>
    <property type="match status" value="1"/>
</dbReference>
<organism evidence="2 3">
    <name type="scientific">Citrobacter youngae ATCC 29220</name>
    <dbReference type="NCBI Taxonomy" id="500640"/>
    <lineage>
        <taxon>Bacteria</taxon>
        <taxon>Pseudomonadati</taxon>
        <taxon>Pseudomonadota</taxon>
        <taxon>Gammaproteobacteria</taxon>
        <taxon>Enterobacterales</taxon>
        <taxon>Enterobacteriaceae</taxon>
        <taxon>Citrobacter</taxon>
        <taxon>Citrobacter freundii complex</taxon>
    </lineage>
</organism>
<reference evidence="2 3" key="1">
    <citation type="submission" date="2010-02" db="EMBL/GenBank/DDBJ databases">
        <authorList>
            <person name="Weinstock G."/>
            <person name="Sodergren E."/>
            <person name="Clifton S."/>
            <person name="Fulton L."/>
            <person name="Fulton B."/>
            <person name="Courtney L."/>
            <person name="Fronick C."/>
            <person name="Harrison M."/>
            <person name="Strong C."/>
            <person name="Farmer C."/>
            <person name="Delahaunty K."/>
            <person name="Markovic C."/>
            <person name="Hall O."/>
            <person name="Minx P."/>
            <person name="Tomlinson C."/>
            <person name="Mitreva M."/>
            <person name="Nelson J."/>
            <person name="Hou S."/>
            <person name="Wollam A."/>
            <person name="Pepin K.H."/>
            <person name="Johnson M."/>
            <person name="Bhonagiri V."/>
            <person name="Zhang X."/>
            <person name="Suruliraj S."/>
            <person name="Warren W."/>
            <person name="Chinwalla A."/>
            <person name="Mardis E.R."/>
            <person name="Wilson R.K."/>
        </authorList>
    </citation>
    <scope>NUCLEOTIDE SEQUENCE [LARGE SCALE GENOMIC DNA]</scope>
    <source>
        <strain evidence="2 3">ATCC 29220</strain>
    </source>
</reference>